<dbReference type="AlphaFoldDB" id="A0A8S2X385"/>
<evidence type="ECO:0000313" key="4">
    <source>
        <dbReference type="EMBL" id="CAF4476265.1"/>
    </source>
</evidence>
<evidence type="ECO:0000313" key="5">
    <source>
        <dbReference type="Proteomes" id="UP000681722"/>
    </source>
</evidence>
<gene>
    <name evidence="4" type="ORF">SRO942_LOCUS43564</name>
</gene>
<dbReference type="GO" id="GO:0046872">
    <property type="term" value="F:metal ion binding"/>
    <property type="evidence" value="ECO:0007669"/>
    <property type="project" value="UniProtKB-KW"/>
</dbReference>
<proteinExistence type="predicted"/>
<comment type="cofactor">
    <cofactor evidence="1">
        <name>a divalent metal cation</name>
        <dbReference type="ChEBI" id="CHEBI:60240"/>
    </cofactor>
</comment>
<evidence type="ECO:0000256" key="2">
    <source>
        <dbReference type="ARBA" id="ARBA00022723"/>
    </source>
</evidence>
<protein>
    <recommendedName>
        <fullName evidence="3">DDE Tnp4 domain-containing protein</fullName>
    </recommendedName>
</protein>
<dbReference type="EMBL" id="CAJOBC010101854">
    <property type="protein sequence ID" value="CAF4476265.1"/>
    <property type="molecule type" value="Genomic_DNA"/>
</dbReference>
<dbReference type="OrthoDB" id="10019045at2759"/>
<dbReference type="Pfam" id="PF13359">
    <property type="entry name" value="DDE_Tnp_4"/>
    <property type="match status" value="1"/>
</dbReference>
<dbReference type="Proteomes" id="UP000681722">
    <property type="component" value="Unassembled WGS sequence"/>
</dbReference>
<evidence type="ECO:0000259" key="3">
    <source>
        <dbReference type="Pfam" id="PF13359"/>
    </source>
</evidence>
<evidence type="ECO:0000256" key="1">
    <source>
        <dbReference type="ARBA" id="ARBA00001968"/>
    </source>
</evidence>
<keyword evidence="2" id="KW-0479">Metal-binding</keyword>
<accession>A0A8S2X385</accession>
<organism evidence="4 5">
    <name type="scientific">Didymodactylos carnosus</name>
    <dbReference type="NCBI Taxonomy" id="1234261"/>
    <lineage>
        <taxon>Eukaryota</taxon>
        <taxon>Metazoa</taxon>
        <taxon>Spiralia</taxon>
        <taxon>Gnathifera</taxon>
        <taxon>Rotifera</taxon>
        <taxon>Eurotatoria</taxon>
        <taxon>Bdelloidea</taxon>
        <taxon>Philodinida</taxon>
        <taxon>Philodinidae</taxon>
        <taxon>Didymodactylos</taxon>
    </lineage>
</organism>
<feature type="domain" description="DDE Tnp4" evidence="3">
    <location>
        <begin position="79"/>
        <end position="255"/>
    </location>
</feature>
<feature type="non-terminal residue" evidence="4">
    <location>
        <position position="328"/>
    </location>
</feature>
<dbReference type="InterPro" id="IPR027806">
    <property type="entry name" value="HARBI1_dom"/>
</dbReference>
<name>A0A8S2X385_9BILA</name>
<feature type="non-terminal residue" evidence="4">
    <location>
        <position position="1"/>
    </location>
</feature>
<reference evidence="4" key="1">
    <citation type="submission" date="2021-02" db="EMBL/GenBank/DDBJ databases">
        <authorList>
            <person name="Nowell W R."/>
        </authorList>
    </citation>
    <scope>NUCLEOTIDE SEQUENCE</scope>
</reference>
<sequence>KADIPSCKEIFTRHDGMYIIASQSLVSKISQIFHEVIDQTLQHFVPLHIGPTAFTRDDIMQNHTPKWATLLLPQAIGMIDSTYIYVQKSWNFNNQKKSYCSHKPNNLMKMMGVMLLDGRWFDMYGPYMSDGSNNDEIIWHTLSDESEEERKSNDLCEQRKELQSTFIRTDMFVADRGFTRCKGKWALYTPDSICKGEKQLSTMKANQTRCVTRIRNGIERGFGRLKQWKFVDFVVDTYYLPTIGKIMKILCTVDNAFFTRLIEGNDEVRIEAECLLSNLELENKVKSLEAETGGWRKANIDDIKNIIPTYDQIDIEKHSGEYSIRLAH</sequence>
<comment type="caution">
    <text evidence="4">The sequence shown here is derived from an EMBL/GenBank/DDBJ whole genome shotgun (WGS) entry which is preliminary data.</text>
</comment>